<proteinExistence type="inferred from homology"/>
<dbReference type="PANTHER" id="PTHR21085:SF0">
    <property type="entry name" value="CHORISMATE SYNTHASE"/>
    <property type="match status" value="1"/>
</dbReference>
<dbReference type="AlphaFoldDB" id="A0A094S7Z0"/>
<dbReference type="Gene3D" id="3.60.150.10">
    <property type="entry name" value="Chorismate synthase AroC"/>
    <property type="match status" value="1"/>
</dbReference>
<dbReference type="GO" id="GO:0009073">
    <property type="term" value="P:aromatic amino acid family biosynthetic process"/>
    <property type="evidence" value="ECO:0007669"/>
    <property type="project" value="UniProtKB-KW"/>
</dbReference>
<evidence type="ECO:0000256" key="3">
    <source>
        <dbReference type="ARBA" id="ARBA00013036"/>
    </source>
</evidence>
<dbReference type="GO" id="GO:0008652">
    <property type="term" value="P:amino acid biosynthetic process"/>
    <property type="evidence" value="ECO:0007669"/>
    <property type="project" value="UniProtKB-KW"/>
</dbReference>
<dbReference type="PROSITE" id="PS00787">
    <property type="entry name" value="CHORISMATE_SYNTHASE_1"/>
    <property type="match status" value="1"/>
</dbReference>
<keyword evidence="5" id="KW-0057">Aromatic amino acid biosynthesis</keyword>
<evidence type="ECO:0000256" key="4">
    <source>
        <dbReference type="ARBA" id="ARBA00022605"/>
    </source>
</evidence>
<protein>
    <recommendedName>
        <fullName evidence="3">chorismate synthase</fullName>
        <ecNumber evidence="3">4.2.3.5</ecNumber>
    </recommendedName>
</protein>
<comment type="caution">
    <text evidence="7">The sequence shown here is derived from an EMBL/GenBank/DDBJ whole genome shotgun (WGS) entry which is preliminary data.</text>
</comment>
<dbReference type="EMBL" id="JNSL01000163">
    <property type="protein sequence ID" value="KGA14018.1"/>
    <property type="molecule type" value="Genomic_DNA"/>
</dbReference>
<dbReference type="GO" id="GO:0004107">
    <property type="term" value="F:chorismate synthase activity"/>
    <property type="evidence" value="ECO:0007669"/>
    <property type="project" value="UniProtKB-EC"/>
</dbReference>
<dbReference type="PANTHER" id="PTHR21085">
    <property type="entry name" value="CHORISMATE SYNTHASE"/>
    <property type="match status" value="1"/>
</dbReference>
<accession>A0A094S7Z0</accession>
<gene>
    <name evidence="7" type="ORF">GM51_18240</name>
</gene>
<dbReference type="EC" id="4.2.3.5" evidence="3"/>
<evidence type="ECO:0000256" key="6">
    <source>
        <dbReference type="ARBA" id="ARBA00023239"/>
    </source>
</evidence>
<evidence type="ECO:0000256" key="5">
    <source>
        <dbReference type="ARBA" id="ARBA00023141"/>
    </source>
</evidence>
<evidence type="ECO:0000256" key="1">
    <source>
        <dbReference type="ARBA" id="ARBA00005044"/>
    </source>
</evidence>
<comment type="similarity">
    <text evidence="2">Belongs to the chorismate synthase family.</text>
</comment>
<dbReference type="InterPro" id="IPR000453">
    <property type="entry name" value="Chorismate_synth"/>
</dbReference>
<dbReference type="GO" id="GO:0010181">
    <property type="term" value="F:FMN binding"/>
    <property type="evidence" value="ECO:0007669"/>
    <property type="project" value="TreeGrafter"/>
</dbReference>
<organism evidence="7">
    <name type="scientific">freshwater metagenome</name>
    <dbReference type="NCBI Taxonomy" id="449393"/>
    <lineage>
        <taxon>unclassified sequences</taxon>
        <taxon>metagenomes</taxon>
        <taxon>ecological metagenomes</taxon>
    </lineage>
</organism>
<dbReference type="SUPFAM" id="SSF103263">
    <property type="entry name" value="Chorismate synthase, AroC"/>
    <property type="match status" value="1"/>
</dbReference>
<dbReference type="GO" id="GO:0005829">
    <property type="term" value="C:cytosol"/>
    <property type="evidence" value="ECO:0007669"/>
    <property type="project" value="TreeGrafter"/>
</dbReference>
<dbReference type="InterPro" id="IPR035904">
    <property type="entry name" value="Chorismate_synth_AroC_sf"/>
</dbReference>
<evidence type="ECO:0000256" key="2">
    <source>
        <dbReference type="ARBA" id="ARBA00008014"/>
    </source>
</evidence>
<dbReference type="InterPro" id="IPR020541">
    <property type="entry name" value="Chorismate_synthase_CS"/>
</dbReference>
<keyword evidence="4" id="KW-0028">Amino-acid biosynthesis</keyword>
<dbReference type="Pfam" id="PF01264">
    <property type="entry name" value="Chorismate_synt"/>
    <property type="match status" value="1"/>
</dbReference>
<evidence type="ECO:0000313" key="7">
    <source>
        <dbReference type="EMBL" id="KGA14018.1"/>
    </source>
</evidence>
<reference evidence="7" key="1">
    <citation type="submission" date="2014-06" db="EMBL/GenBank/DDBJ databases">
        <title>Key roles for freshwater Actinobacteria revealed by deep metagenomic sequencing.</title>
        <authorList>
            <person name="Ghai R."/>
            <person name="Mizuno C.M."/>
            <person name="Picazo A."/>
            <person name="Camacho A."/>
            <person name="Rodriguez-Valera F."/>
        </authorList>
    </citation>
    <scope>NUCLEOTIDE SEQUENCE</scope>
</reference>
<comment type="pathway">
    <text evidence="1">Metabolic intermediate biosynthesis; chorismate biosynthesis; chorismate from D-erythrose 4-phosphate and phosphoenolpyruvate: step 7/7.</text>
</comment>
<name>A0A094S7Z0_9ZZZZ</name>
<keyword evidence="6" id="KW-0456">Lyase</keyword>
<sequence length="56" mass="5995">MLRWLTAGESHGPALSAILEGLPAGVEVGTKDISAALARRRLGFGRGARMKFEQDE</sequence>
<feature type="non-terminal residue" evidence="7">
    <location>
        <position position="56"/>
    </location>
</feature>
<dbReference type="GO" id="GO:0009423">
    <property type="term" value="P:chorismate biosynthetic process"/>
    <property type="evidence" value="ECO:0007669"/>
    <property type="project" value="UniProtKB-UniPathway"/>
</dbReference>
<dbReference type="UniPathway" id="UPA00053">
    <property type="reaction ID" value="UER00090"/>
</dbReference>